<name>A0AA38H186_9TREE</name>
<feature type="region of interest" description="Disordered" evidence="1">
    <location>
        <begin position="520"/>
        <end position="553"/>
    </location>
</feature>
<dbReference type="GeneID" id="77727237"/>
<dbReference type="EMBL" id="JAKWFO010000014">
    <property type="protein sequence ID" value="KAI9632618.1"/>
    <property type="molecule type" value="Genomic_DNA"/>
</dbReference>
<proteinExistence type="predicted"/>
<keyword evidence="3" id="KW-1185">Reference proteome</keyword>
<feature type="region of interest" description="Disordered" evidence="1">
    <location>
        <begin position="1"/>
        <end position="56"/>
    </location>
</feature>
<evidence type="ECO:0000313" key="3">
    <source>
        <dbReference type="Proteomes" id="UP001164286"/>
    </source>
</evidence>
<evidence type="ECO:0000313" key="2">
    <source>
        <dbReference type="EMBL" id="KAI9632618.1"/>
    </source>
</evidence>
<organism evidence="2 3">
    <name type="scientific">Dioszegia hungarica</name>
    <dbReference type="NCBI Taxonomy" id="4972"/>
    <lineage>
        <taxon>Eukaryota</taxon>
        <taxon>Fungi</taxon>
        <taxon>Dikarya</taxon>
        <taxon>Basidiomycota</taxon>
        <taxon>Agaricomycotina</taxon>
        <taxon>Tremellomycetes</taxon>
        <taxon>Tremellales</taxon>
        <taxon>Bulleribasidiaceae</taxon>
        <taxon>Dioszegia</taxon>
    </lineage>
</organism>
<comment type="caution">
    <text evidence="2">The sequence shown here is derived from an EMBL/GenBank/DDBJ whole genome shotgun (WGS) entry which is preliminary data.</text>
</comment>
<protein>
    <submittedName>
        <fullName evidence="2">Uncharacterized protein</fullName>
    </submittedName>
</protein>
<gene>
    <name evidence="2" type="ORF">MKK02DRAFT_30385</name>
</gene>
<accession>A0AA38H186</accession>
<feature type="compositionally biased region" description="Polar residues" evidence="1">
    <location>
        <begin position="1"/>
        <end position="10"/>
    </location>
</feature>
<evidence type="ECO:0000256" key="1">
    <source>
        <dbReference type="SAM" id="MobiDB-lite"/>
    </source>
</evidence>
<dbReference type="Proteomes" id="UP001164286">
    <property type="component" value="Unassembled WGS sequence"/>
</dbReference>
<feature type="compositionally biased region" description="Polar residues" evidence="1">
    <location>
        <begin position="525"/>
        <end position="541"/>
    </location>
</feature>
<dbReference type="AlphaFoldDB" id="A0AA38H186"/>
<sequence length="622" mass="68720">MWAPQTTNRSRYWPADDRQRTAEFQPSGDPSRSAGYAQPIGEQSRLPGEDPWLAGDIERAGQGSLPWMNFHWPPLSARELTHTGSPNTPSERVLETPLWASSDLHTSPAQQTASLWHAADGINIDPSTATTVQDTGHLRLGRPVSYDPDADFDTNASDTDWSPSFGNIGGERDLKGGEDDTYVIVGRESENELSATLPQSPDAMDIDDAGSRVPGARLQTTCIRQKQTIRSARKVYLKVKQRQMTLMSRGIGRTLDLNASNMPLGYLDSLISQTDDAAYSRKYKGYAIHETCDATGKRLYHFLDPKTAMNVAGGVHQLIEVRTRTTFDFPDLIKDQEPIRQYSTRSTGHPLAISGVATSPRMEAGDGLDAEFDLGPDIEDPDWLAFMDGVDRELGLGSNHDQAPHIATARRNVSAGRINAERKRFATIRQRQVTLMTRGIRRTPAACPSDMPLTLLDKLVTFTENSDPDEYAGYAIHMSRAADGKRIYSFLDPQAAIRVGETTLPLLATPSAPAVETHLEDAHPGTTTFSRPVSSRGSKQSRGARRDRREDRERRLRRLAKAYFILEARGVRRTSQFPTQRAPPIYVEGVIAHIDLLSVDPLSEEPECSGLVLHNTAGEGWA</sequence>
<reference evidence="2" key="1">
    <citation type="journal article" date="2022" name="G3 (Bethesda)">
        <title>High quality genome of the basidiomycete yeast Dioszegia hungarica PDD-24b-2 isolated from cloud water.</title>
        <authorList>
            <person name="Jarrige D."/>
            <person name="Haridas S."/>
            <person name="Bleykasten-Grosshans C."/>
            <person name="Joly M."/>
            <person name="Nadalig T."/>
            <person name="Sancelme M."/>
            <person name="Vuilleumier S."/>
            <person name="Grigoriev I.V."/>
            <person name="Amato P."/>
            <person name="Bringel F."/>
        </authorList>
    </citation>
    <scope>NUCLEOTIDE SEQUENCE</scope>
    <source>
        <strain evidence="2">PDD-24b-2</strain>
    </source>
</reference>
<dbReference type="RefSeq" id="XP_052942395.1">
    <property type="nucleotide sequence ID" value="XM_053088032.1"/>
</dbReference>